<dbReference type="EMBL" id="JAAKGT010000011">
    <property type="protein sequence ID" value="NGM51798.1"/>
    <property type="molecule type" value="Genomic_DNA"/>
</dbReference>
<proteinExistence type="predicted"/>
<name>A0A6G4R3R1_9CAUL</name>
<organism evidence="1">
    <name type="scientific">Caulobacter sp. 602-2</name>
    <dbReference type="NCBI Taxonomy" id="2710887"/>
    <lineage>
        <taxon>Bacteria</taxon>
        <taxon>Pseudomonadati</taxon>
        <taxon>Pseudomonadota</taxon>
        <taxon>Alphaproteobacteria</taxon>
        <taxon>Caulobacterales</taxon>
        <taxon>Caulobacteraceae</taxon>
        <taxon>Caulobacter</taxon>
    </lineage>
</organism>
<dbReference type="GO" id="GO:0016740">
    <property type="term" value="F:transferase activity"/>
    <property type="evidence" value="ECO:0007669"/>
    <property type="project" value="UniProtKB-KW"/>
</dbReference>
<dbReference type="SUPFAM" id="SSF53756">
    <property type="entry name" value="UDP-Glycosyltransferase/glycogen phosphorylase"/>
    <property type="match status" value="1"/>
</dbReference>
<evidence type="ECO:0000313" key="1">
    <source>
        <dbReference type="EMBL" id="NGM51798.1"/>
    </source>
</evidence>
<protein>
    <submittedName>
        <fullName evidence="1">Glycosyltransferase family 9 protein</fullName>
    </submittedName>
</protein>
<dbReference type="AlphaFoldDB" id="A0A6G4R3R1"/>
<reference evidence="1" key="1">
    <citation type="submission" date="2020-02" db="EMBL/GenBank/DDBJ databases">
        <authorList>
            <person name="Gao J."/>
            <person name="Sun J."/>
        </authorList>
    </citation>
    <scope>NUCLEOTIDE SEQUENCE</scope>
    <source>
        <strain evidence="1">602-2</strain>
    </source>
</reference>
<comment type="caution">
    <text evidence="1">The sequence shown here is derived from an EMBL/GenBank/DDBJ whole genome shotgun (WGS) entry which is preliminary data.</text>
</comment>
<gene>
    <name evidence="1" type="ORF">G5B46_19465</name>
</gene>
<accession>A0A6G4R3R1</accession>
<sequence>MREAGFEASARLFDDITSRHRVPPKMASAFGAYAAYWGQADAAERAYALAVEPGASPEMLMNRGLARLRLGDWRDGWGDMEHRLEALRLTPFAELRGKESGRSVERWRRGEPVPQELLVFPEQGLGDTLQFARFLPDLVGRGVAVTVVGRPYLEPAIASLSDAPDFSPLGRPLTSRAGRWCCLMSLPALLGLDHEADLVRPPYLFQDFAPAGDRRPGPLRVGLSWQGNPDHPHDARRSAPLAAFAPLLSMPDLQVVSLQIGPGAAQIAATPQAARMLTPLDDSASLTDTARVIADLDLVVSVDTAVAHLAGGMGRRTALLLAAASVDWRWRRGGGATLWYGQTEVFQQAALGDWSVPVAGALNLARAMNERLKQRVAGR</sequence>
<dbReference type="Gene3D" id="3.40.50.2000">
    <property type="entry name" value="Glycogen Phosphorylase B"/>
    <property type="match status" value="1"/>
</dbReference>
<keyword evidence="1" id="KW-0808">Transferase</keyword>